<keyword evidence="1" id="KW-0472">Membrane</keyword>
<keyword evidence="1" id="KW-1133">Transmembrane helix</keyword>
<protein>
    <submittedName>
        <fullName evidence="2">Uncharacterized protein</fullName>
    </submittedName>
</protein>
<dbReference type="EMBL" id="JBHSSM010000012">
    <property type="protein sequence ID" value="MFC6314641.1"/>
    <property type="molecule type" value="Genomic_DNA"/>
</dbReference>
<evidence type="ECO:0000313" key="3">
    <source>
        <dbReference type="Proteomes" id="UP001596310"/>
    </source>
</evidence>
<keyword evidence="1" id="KW-0812">Transmembrane</keyword>
<evidence type="ECO:0000256" key="1">
    <source>
        <dbReference type="SAM" id="Phobius"/>
    </source>
</evidence>
<comment type="caution">
    <text evidence="2">The sequence shown here is derived from an EMBL/GenBank/DDBJ whole genome shotgun (WGS) entry which is preliminary data.</text>
</comment>
<dbReference type="RefSeq" id="WP_164511242.1">
    <property type="nucleotide sequence ID" value="NZ_JBHSSM010000012.1"/>
</dbReference>
<organism evidence="2 3">
    <name type="scientific">Lapidilactobacillus achengensis</name>
    <dbReference type="NCBI Taxonomy" id="2486000"/>
    <lineage>
        <taxon>Bacteria</taxon>
        <taxon>Bacillati</taxon>
        <taxon>Bacillota</taxon>
        <taxon>Bacilli</taxon>
        <taxon>Lactobacillales</taxon>
        <taxon>Lactobacillaceae</taxon>
        <taxon>Lapidilactobacillus</taxon>
    </lineage>
</organism>
<reference evidence="3" key="1">
    <citation type="journal article" date="2019" name="Int. J. Syst. Evol. Microbiol.">
        <title>The Global Catalogue of Microorganisms (GCM) 10K type strain sequencing project: providing services to taxonomists for standard genome sequencing and annotation.</title>
        <authorList>
            <consortium name="The Broad Institute Genomics Platform"/>
            <consortium name="The Broad Institute Genome Sequencing Center for Infectious Disease"/>
            <person name="Wu L."/>
            <person name="Ma J."/>
        </authorList>
    </citation>
    <scope>NUCLEOTIDE SEQUENCE [LARGE SCALE GENOMIC DNA]</scope>
    <source>
        <strain evidence="3">CCM 8897</strain>
    </source>
</reference>
<feature type="transmembrane region" description="Helical" evidence="1">
    <location>
        <begin position="15"/>
        <end position="40"/>
    </location>
</feature>
<sequence>MILNFGVNARAGRTGLFFVVGGIVSFICVGCVELTGMAAAPLGKILQKNK</sequence>
<keyword evidence="3" id="KW-1185">Reference proteome</keyword>
<evidence type="ECO:0000313" key="2">
    <source>
        <dbReference type="EMBL" id="MFC6314641.1"/>
    </source>
</evidence>
<dbReference type="Proteomes" id="UP001596310">
    <property type="component" value="Unassembled WGS sequence"/>
</dbReference>
<accession>A0ABW1UNP0</accession>
<proteinExistence type="predicted"/>
<name>A0ABW1UNP0_9LACO</name>
<gene>
    <name evidence="2" type="ORF">ACFQHW_03560</name>
</gene>